<dbReference type="AlphaFoldDB" id="A0AAE0RTC0"/>
<dbReference type="PANTHER" id="PTHR10903">
    <property type="entry name" value="GTPASE, IMAP FAMILY MEMBER-RELATED"/>
    <property type="match status" value="1"/>
</dbReference>
<dbReference type="GO" id="GO:0005525">
    <property type="term" value="F:GTP binding"/>
    <property type="evidence" value="ECO:0007669"/>
    <property type="project" value="UniProtKB-KW"/>
</dbReference>
<proteinExistence type="inferred from homology"/>
<accession>A0AAE0RTC0</accession>
<dbReference type="FunFam" id="3.40.50.300:FF:000366">
    <property type="entry name" value="GTPase, IMAP family member 2"/>
    <property type="match status" value="1"/>
</dbReference>
<keyword evidence="6" id="KW-1185">Reference proteome</keyword>
<dbReference type="Gene3D" id="3.40.50.300">
    <property type="entry name" value="P-loop containing nucleotide triphosphate hydrolases"/>
    <property type="match status" value="1"/>
</dbReference>
<evidence type="ECO:0000259" key="4">
    <source>
        <dbReference type="PROSITE" id="PS51720"/>
    </source>
</evidence>
<keyword evidence="3" id="KW-0342">GTP-binding</keyword>
<evidence type="ECO:0000256" key="3">
    <source>
        <dbReference type="ARBA" id="ARBA00023134"/>
    </source>
</evidence>
<feature type="domain" description="AIG1-type G" evidence="4">
    <location>
        <begin position="14"/>
        <end position="218"/>
    </location>
</feature>
<keyword evidence="2" id="KW-0547">Nucleotide-binding</keyword>
<evidence type="ECO:0000256" key="2">
    <source>
        <dbReference type="ARBA" id="ARBA00022741"/>
    </source>
</evidence>
<dbReference type="Pfam" id="PF04548">
    <property type="entry name" value="AIG1"/>
    <property type="match status" value="1"/>
</dbReference>
<reference evidence="5" key="1">
    <citation type="journal article" date="2021" name="Genome Biol. Evol.">
        <title>A High-Quality Reference Genome for a Parasitic Bivalve with Doubly Uniparental Inheritance (Bivalvia: Unionida).</title>
        <authorList>
            <person name="Smith C.H."/>
        </authorList>
    </citation>
    <scope>NUCLEOTIDE SEQUENCE</scope>
    <source>
        <strain evidence="5">CHS0354</strain>
    </source>
</reference>
<dbReference type="Proteomes" id="UP001195483">
    <property type="component" value="Unassembled WGS sequence"/>
</dbReference>
<reference evidence="5" key="3">
    <citation type="submission" date="2023-05" db="EMBL/GenBank/DDBJ databases">
        <authorList>
            <person name="Smith C.H."/>
        </authorList>
    </citation>
    <scope>NUCLEOTIDE SEQUENCE</scope>
    <source>
        <strain evidence="5">CHS0354</strain>
        <tissue evidence="5">Mantle</tissue>
    </source>
</reference>
<name>A0AAE0RTC0_9BIVA</name>
<dbReference type="EMBL" id="JAEAOA010001776">
    <property type="protein sequence ID" value="KAK3579323.1"/>
    <property type="molecule type" value="Genomic_DNA"/>
</dbReference>
<comment type="similarity">
    <text evidence="1">Belongs to the TRAFAC class TrmE-Era-EngA-EngB-Septin-like GTPase superfamily. AIG1/Toc34/Toc159-like paraseptin GTPase family. IAN subfamily.</text>
</comment>
<reference evidence="5" key="2">
    <citation type="journal article" date="2021" name="Genome Biol. Evol.">
        <title>Developing a high-quality reference genome for a parasitic bivalve with doubly uniparental inheritance (Bivalvia: Unionida).</title>
        <authorList>
            <person name="Smith C.H."/>
        </authorList>
    </citation>
    <scope>NUCLEOTIDE SEQUENCE</scope>
    <source>
        <strain evidence="5">CHS0354</strain>
        <tissue evidence="5">Mantle</tissue>
    </source>
</reference>
<dbReference type="PROSITE" id="PS51720">
    <property type="entry name" value="G_AIG1"/>
    <property type="match status" value="1"/>
</dbReference>
<sequence>MAEFRSHEKLGKCDEEIRVVALGKNGSGKSATGNRFLGIWTFLSICSATSVTENCHCDSAVRFGKRLVYVDTPGFFDIEKPNEIIQKEIIKCIALSSPGPHVFLLIIKVDRFTPEEKNTIDLYENIFGHEFYNHLIIVFTHKDKLDKSGKSLQQFIYEAPSDLQNVLRRNNNICIAIENEAPPEEVEVQMKELFTLVTVVVGLNEGKHYTSIIYEKIEKILLKEDDKQRKSRLDNLTRTINDMKRSIEENSKNVGEEEELLRALVGSLPSNSEAPSSKEAQLVEAKINQLDIENEQLKYDIIMMQKQIKCIKKESKHCPNKPGSLRENIRKKIESEEGQLVVNFLMEFGPTVLKWGIVALKACLKK</sequence>
<evidence type="ECO:0000313" key="6">
    <source>
        <dbReference type="Proteomes" id="UP001195483"/>
    </source>
</evidence>
<dbReference type="InterPro" id="IPR045058">
    <property type="entry name" value="GIMA/IAN/Toc"/>
</dbReference>
<dbReference type="SUPFAM" id="SSF52540">
    <property type="entry name" value="P-loop containing nucleoside triphosphate hydrolases"/>
    <property type="match status" value="1"/>
</dbReference>
<protein>
    <recommendedName>
        <fullName evidence="4">AIG1-type G domain-containing protein</fullName>
    </recommendedName>
</protein>
<comment type="caution">
    <text evidence="5">The sequence shown here is derived from an EMBL/GenBank/DDBJ whole genome shotgun (WGS) entry which is preliminary data.</text>
</comment>
<organism evidence="5 6">
    <name type="scientific">Potamilus streckersoni</name>
    <dbReference type="NCBI Taxonomy" id="2493646"/>
    <lineage>
        <taxon>Eukaryota</taxon>
        <taxon>Metazoa</taxon>
        <taxon>Spiralia</taxon>
        <taxon>Lophotrochozoa</taxon>
        <taxon>Mollusca</taxon>
        <taxon>Bivalvia</taxon>
        <taxon>Autobranchia</taxon>
        <taxon>Heteroconchia</taxon>
        <taxon>Palaeoheterodonta</taxon>
        <taxon>Unionida</taxon>
        <taxon>Unionoidea</taxon>
        <taxon>Unionidae</taxon>
        <taxon>Ambleminae</taxon>
        <taxon>Lampsilini</taxon>
        <taxon>Potamilus</taxon>
    </lineage>
</organism>
<dbReference type="PANTHER" id="PTHR10903:SF184">
    <property type="entry name" value="GTP-BINDING PROTEIN A"/>
    <property type="match status" value="1"/>
</dbReference>
<evidence type="ECO:0000313" key="5">
    <source>
        <dbReference type="EMBL" id="KAK3579323.1"/>
    </source>
</evidence>
<dbReference type="InterPro" id="IPR027417">
    <property type="entry name" value="P-loop_NTPase"/>
</dbReference>
<evidence type="ECO:0000256" key="1">
    <source>
        <dbReference type="ARBA" id="ARBA00008535"/>
    </source>
</evidence>
<gene>
    <name evidence="5" type="ORF">CHS0354_029609</name>
</gene>
<dbReference type="InterPro" id="IPR006703">
    <property type="entry name" value="G_AIG1"/>
</dbReference>